<dbReference type="STRING" id="443254.Marpi_1362"/>
<dbReference type="MEROPS" id="C11.001"/>
<dbReference type="PANTHER" id="PTHR37835">
    <property type="entry name" value="ALPHA-CLOSTRIPAIN"/>
    <property type="match status" value="1"/>
</dbReference>
<dbReference type="Proteomes" id="UP000007161">
    <property type="component" value="Chromosome"/>
</dbReference>
<dbReference type="EMBL" id="CP003257">
    <property type="protein sequence ID" value="AEX85762.1"/>
    <property type="molecule type" value="Genomic_DNA"/>
</dbReference>
<sequence>MPPFNRLEVLILKYKPQITNILIYILLLLTLNSCVFFQKDSPLTEKEYIAGYPLSLTFTRKIEKIYIYDSNGKLIYKYEGNPILSLKLPYIVNSNIKVEFYESESNRHYINNINVIKPKIVFLLYGGADNNLDYIGNSEDYKDPLTNNLDYFFNYDINEIRNSIKKSTTPIVTIILADRQNIDDYFLFITNFNGYKELKFSTENFGYEKELSSASEDTLYKFINDFTIKDSNIIKILDIWDHGNGWKDESKTLKNEAIKPKLIVDDNGSYLKIKNIQNVLKKYKNTYNQKINMLLFDACNMMSLEIMYEFRDLTDYFVGSVYSIAAFGFYYNFFHDLDLNNLEYSLLYNLIENYRYYYSSIYPLKYISLSAVNLNEFKNIWDKLEYTNNISDTQFLYKNSDSAYVSEPTDMIDIIKLKIDNETLSNYINNAIINSIVKINGNILNNYSGIGMMFEDIFNKSLYDDYKALDFYTNYKNWIETTWKAIILENAD</sequence>
<dbReference type="HOGENOM" id="CLU_554120_0_0_0"/>
<dbReference type="InterPro" id="IPR005077">
    <property type="entry name" value="Peptidase_C11"/>
</dbReference>
<keyword evidence="1" id="KW-0378">Hydrolase</keyword>
<name>H2J3E6_MARPK</name>
<reference evidence="2" key="2">
    <citation type="submission" date="2012-01" db="EMBL/GenBank/DDBJ databases">
        <title>Complete sequence of chromosome of Marinitoga piezophila KA3.</title>
        <authorList>
            <person name="Lucas S."/>
            <person name="Han J."/>
            <person name="Lapidus A."/>
            <person name="Cheng J.-F."/>
            <person name="Goodwin L."/>
            <person name="Pitluck S."/>
            <person name="Peters L."/>
            <person name="Mikhailova N."/>
            <person name="Teshima H."/>
            <person name="Detter J.C."/>
            <person name="Han C."/>
            <person name="Tapia R."/>
            <person name="Land M."/>
            <person name="Hauser L."/>
            <person name="Kyrpides N."/>
            <person name="Ivanova N."/>
            <person name="Pagani I."/>
            <person name="Jebbar M."/>
            <person name="Vannier P."/>
            <person name="Oger P."/>
            <person name="Cario A."/>
            <person name="Bartlett D."/>
            <person name="Noll K.M."/>
            <person name="Woyke T."/>
        </authorList>
    </citation>
    <scope>NUCLEOTIDE SEQUENCE [LARGE SCALE GENOMIC DNA]</scope>
    <source>
        <strain evidence="2">DSM 14283 / JCM 11233 / KA3</strain>
    </source>
</reference>
<keyword evidence="1" id="KW-0645">Protease</keyword>
<reference evidence="1 2" key="1">
    <citation type="journal article" date="2012" name="J. Bacteriol.">
        <title>Complete Genome Sequence of the Thermophilic, Piezophilic, Heterotrophic Bacterium Marinitoga piezophila KA3.</title>
        <authorList>
            <person name="Lucas S."/>
            <person name="Han J."/>
            <person name="Lapidus A."/>
            <person name="Cheng J.F."/>
            <person name="Goodwin L.A."/>
            <person name="Pitluck S."/>
            <person name="Peters L."/>
            <person name="Mikhailova N."/>
            <person name="Teshima H."/>
            <person name="Detter J.C."/>
            <person name="Han C."/>
            <person name="Tapia R."/>
            <person name="Land M."/>
            <person name="Hauser L."/>
            <person name="Kyrpides N.C."/>
            <person name="Ivanova N."/>
            <person name="Pagani I."/>
            <person name="Vannier P."/>
            <person name="Oger P."/>
            <person name="Bartlett D.H."/>
            <person name="Noll K.M."/>
            <person name="Woyke T."/>
            <person name="Jebbar M."/>
        </authorList>
    </citation>
    <scope>NUCLEOTIDE SEQUENCE [LARGE SCALE GENOMIC DNA]</scope>
    <source>
        <strain evidence="2">DSM 14283 / JCM 11233 / KA3</strain>
    </source>
</reference>
<dbReference type="PANTHER" id="PTHR37835:SF1">
    <property type="entry name" value="ALPHA-CLOSTRIPAIN"/>
    <property type="match status" value="1"/>
</dbReference>
<dbReference type="KEGG" id="mpz:Marpi_1362"/>
<evidence type="ECO:0000313" key="1">
    <source>
        <dbReference type="EMBL" id="AEX85762.1"/>
    </source>
</evidence>
<dbReference type="AlphaFoldDB" id="H2J3E6"/>
<keyword evidence="2" id="KW-1185">Reference proteome</keyword>
<protein>
    <submittedName>
        <fullName evidence="1">Clostripain family protease</fullName>
    </submittedName>
</protein>
<dbReference type="Pfam" id="PF03415">
    <property type="entry name" value="Peptidase_C11"/>
    <property type="match status" value="1"/>
</dbReference>
<evidence type="ECO:0000313" key="2">
    <source>
        <dbReference type="Proteomes" id="UP000007161"/>
    </source>
</evidence>
<organism evidence="1 2">
    <name type="scientific">Marinitoga piezophila (strain DSM 14283 / JCM 11233 / KA3)</name>
    <dbReference type="NCBI Taxonomy" id="443254"/>
    <lineage>
        <taxon>Bacteria</taxon>
        <taxon>Thermotogati</taxon>
        <taxon>Thermotogota</taxon>
        <taxon>Thermotogae</taxon>
        <taxon>Petrotogales</taxon>
        <taxon>Petrotogaceae</taxon>
        <taxon>Marinitoga</taxon>
    </lineage>
</organism>
<accession>H2J3E6</accession>
<proteinExistence type="predicted"/>
<dbReference type="GO" id="GO:0008233">
    <property type="term" value="F:peptidase activity"/>
    <property type="evidence" value="ECO:0007669"/>
    <property type="project" value="UniProtKB-KW"/>
</dbReference>
<gene>
    <name evidence="1" type="ordered locus">Marpi_1362</name>
</gene>
<dbReference type="eggNOG" id="COG1716">
    <property type="taxonomic scope" value="Bacteria"/>
</dbReference>
<dbReference type="GO" id="GO:0006508">
    <property type="term" value="P:proteolysis"/>
    <property type="evidence" value="ECO:0007669"/>
    <property type="project" value="UniProtKB-KW"/>
</dbReference>